<sequence length="28" mass="3110">MKRLDTSSATMAALAMREITKKRKQADG</sequence>
<evidence type="ECO:0000313" key="1">
    <source>
        <dbReference type="EMBL" id="KAF7829795.1"/>
    </source>
</evidence>
<gene>
    <name evidence="1" type="ORF">G2W53_012128</name>
</gene>
<dbReference type="EMBL" id="JAAIUW010000005">
    <property type="protein sequence ID" value="KAF7829795.1"/>
    <property type="molecule type" value="Genomic_DNA"/>
</dbReference>
<organism evidence="1 2">
    <name type="scientific">Senna tora</name>
    <dbReference type="NCBI Taxonomy" id="362788"/>
    <lineage>
        <taxon>Eukaryota</taxon>
        <taxon>Viridiplantae</taxon>
        <taxon>Streptophyta</taxon>
        <taxon>Embryophyta</taxon>
        <taxon>Tracheophyta</taxon>
        <taxon>Spermatophyta</taxon>
        <taxon>Magnoliopsida</taxon>
        <taxon>eudicotyledons</taxon>
        <taxon>Gunneridae</taxon>
        <taxon>Pentapetalae</taxon>
        <taxon>rosids</taxon>
        <taxon>fabids</taxon>
        <taxon>Fabales</taxon>
        <taxon>Fabaceae</taxon>
        <taxon>Caesalpinioideae</taxon>
        <taxon>Cassia clade</taxon>
        <taxon>Senna</taxon>
    </lineage>
</organism>
<keyword evidence="2" id="KW-1185">Reference proteome</keyword>
<name>A0A834U105_9FABA</name>
<accession>A0A834U105</accession>
<dbReference type="Proteomes" id="UP000634136">
    <property type="component" value="Unassembled WGS sequence"/>
</dbReference>
<reference evidence="1" key="1">
    <citation type="submission" date="2020-09" db="EMBL/GenBank/DDBJ databases">
        <title>Genome-Enabled Discovery of Anthraquinone Biosynthesis in Senna tora.</title>
        <authorList>
            <person name="Kang S.-H."/>
            <person name="Pandey R.P."/>
            <person name="Lee C.-M."/>
            <person name="Sim J.-S."/>
            <person name="Jeong J.-T."/>
            <person name="Choi B.-S."/>
            <person name="Jung M."/>
            <person name="Ginzburg D."/>
            <person name="Zhao K."/>
            <person name="Won S.Y."/>
            <person name="Oh T.-J."/>
            <person name="Yu Y."/>
            <person name="Kim N.-H."/>
            <person name="Lee O.R."/>
            <person name="Lee T.-H."/>
            <person name="Bashyal P."/>
            <person name="Kim T.-S."/>
            <person name="Lee W.-H."/>
            <person name="Kawkins C."/>
            <person name="Kim C.-K."/>
            <person name="Kim J.S."/>
            <person name="Ahn B.O."/>
            <person name="Rhee S.Y."/>
            <person name="Sohng J.K."/>
        </authorList>
    </citation>
    <scope>NUCLEOTIDE SEQUENCE</scope>
    <source>
        <tissue evidence="1">Leaf</tissue>
    </source>
</reference>
<evidence type="ECO:0000313" key="2">
    <source>
        <dbReference type="Proteomes" id="UP000634136"/>
    </source>
</evidence>
<proteinExistence type="predicted"/>
<comment type="caution">
    <text evidence="1">The sequence shown here is derived from an EMBL/GenBank/DDBJ whole genome shotgun (WGS) entry which is preliminary data.</text>
</comment>
<protein>
    <submittedName>
        <fullName evidence="1">Uncharacterized protein</fullName>
    </submittedName>
</protein>
<dbReference type="AlphaFoldDB" id="A0A834U105"/>